<evidence type="ECO:0000256" key="3">
    <source>
        <dbReference type="ARBA" id="ARBA00022729"/>
    </source>
</evidence>
<dbReference type="Pfam" id="PF00496">
    <property type="entry name" value="SBP_bac_5"/>
    <property type="match status" value="1"/>
</dbReference>
<dbReference type="Gene3D" id="3.10.105.10">
    <property type="entry name" value="Dipeptide-binding Protein, Domain 3"/>
    <property type="match status" value="1"/>
</dbReference>
<dbReference type="GO" id="GO:0015833">
    <property type="term" value="P:peptide transport"/>
    <property type="evidence" value="ECO:0007669"/>
    <property type="project" value="TreeGrafter"/>
</dbReference>
<dbReference type="PANTHER" id="PTHR30290:SF9">
    <property type="entry name" value="OLIGOPEPTIDE-BINDING PROTEIN APPA"/>
    <property type="match status" value="1"/>
</dbReference>
<evidence type="ECO:0000256" key="1">
    <source>
        <dbReference type="ARBA" id="ARBA00005695"/>
    </source>
</evidence>
<dbReference type="CDD" id="cd00995">
    <property type="entry name" value="PBP2_NikA_DppA_OppA_like"/>
    <property type="match status" value="1"/>
</dbReference>
<dbReference type="GO" id="GO:0042597">
    <property type="term" value="C:periplasmic space"/>
    <property type="evidence" value="ECO:0007669"/>
    <property type="project" value="UniProtKB-ARBA"/>
</dbReference>
<dbReference type="InterPro" id="IPR000914">
    <property type="entry name" value="SBP_5_dom"/>
</dbReference>
<dbReference type="PIRSF" id="PIRSF002741">
    <property type="entry name" value="MppA"/>
    <property type="match status" value="1"/>
</dbReference>
<reference evidence="5" key="1">
    <citation type="journal article" date="2021" name="PeerJ">
        <title>Extensive microbial diversity within the chicken gut microbiome revealed by metagenomics and culture.</title>
        <authorList>
            <person name="Gilroy R."/>
            <person name="Ravi A."/>
            <person name="Getino M."/>
            <person name="Pursley I."/>
            <person name="Horton D.L."/>
            <person name="Alikhan N.F."/>
            <person name="Baker D."/>
            <person name="Gharbi K."/>
            <person name="Hall N."/>
            <person name="Watson M."/>
            <person name="Adriaenssens E.M."/>
            <person name="Foster-Nyarko E."/>
            <person name="Jarju S."/>
            <person name="Secka A."/>
            <person name="Antonio M."/>
            <person name="Oren A."/>
            <person name="Chaudhuri R.R."/>
            <person name="La Ragione R."/>
            <person name="Hildebrand F."/>
            <person name="Pallen M.J."/>
        </authorList>
    </citation>
    <scope>NUCLEOTIDE SEQUENCE</scope>
    <source>
        <strain evidence="5">CHK193-4272</strain>
    </source>
</reference>
<protein>
    <submittedName>
        <fullName evidence="5">ABC transporter substrate-binding protein</fullName>
    </submittedName>
</protein>
<proteinExistence type="inferred from homology"/>
<dbReference type="Proteomes" id="UP000886808">
    <property type="component" value="Unassembled WGS sequence"/>
</dbReference>
<reference evidence="5" key="2">
    <citation type="submission" date="2021-04" db="EMBL/GenBank/DDBJ databases">
        <authorList>
            <person name="Gilroy R."/>
        </authorList>
    </citation>
    <scope>NUCLEOTIDE SEQUENCE</scope>
    <source>
        <strain evidence="5">CHK193-4272</strain>
    </source>
</reference>
<dbReference type="GO" id="GO:1904680">
    <property type="term" value="F:peptide transmembrane transporter activity"/>
    <property type="evidence" value="ECO:0007669"/>
    <property type="project" value="TreeGrafter"/>
</dbReference>
<dbReference type="PANTHER" id="PTHR30290">
    <property type="entry name" value="PERIPLASMIC BINDING COMPONENT OF ABC TRANSPORTER"/>
    <property type="match status" value="1"/>
</dbReference>
<evidence type="ECO:0000313" key="5">
    <source>
        <dbReference type="EMBL" id="HIV62420.1"/>
    </source>
</evidence>
<dbReference type="PROSITE" id="PS51257">
    <property type="entry name" value="PROKAR_LIPOPROTEIN"/>
    <property type="match status" value="1"/>
</dbReference>
<gene>
    <name evidence="5" type="ORF">H9746_06235</name>
</gene>
<name>A0A9D1PIS6_9FIRM</name>
<dbReference type="GO" id="GO:0043190">
    <property type="term" value="C:ATP-binding cassette (ABC) transporter complex"/>
    <property type="evidence" value="ECO:0007669"/>
    <property type="project" value="InterPro"/>
</dbReference>
<evidence type="ECO:0000313" key="6">
    <source>
        <dbReference type="Proteomes" id="UP000886808"/>
    </source>
</evidence>
<comment type="caution">
    <text evidence="5">The sequence shown here is derived from an EMBL/GenBank/DDBJ whole genome shotgun (WGS) entry which is preliminary data.</text>
</comment>
<dbReference type="SUPFAM" id="SSF53850">
    <property type="entry name" value="Periplasmic binding protein-like II"/>
    <property type="match status" value="1"/>
</dbReference>
<dbReference type="Gene3D" id="3.40.190.10">
    <property type="entry name" value="Periplasmic binding protein-like II"/>
    <property type="match status" value="1"/>
</dbReference>
<dbReference type="InterPro" id="IPR030678">
    <property type="entry name" value="Peptide/Ni-bd"/>
</dbReference>
<accession>A0A9D1PIS6</accession>
<evidence type="ECO:0000259" key="4">
    <source>
        <dbReference type="Pfam" id="PF00496"/>
    </source>
</evidence>
<keyword evidence="2" id="KW-0813">Transport</keyword>
<comment type="similarity">
    <text evidence="1">Belongs to the bacterial solute-binding protein 5 family.</text>
</comment>
<feature type="domain" description="Solute-binding protein family 5" evidence="4">
    <location>
        <begin position="86"/>
        <end position="417"/>
    </location>
</feature>
<organism evidence="5 6">
    <name type="scientific">Candidatus Butyricicoccus avistercoris</name>
    <dbReference type="NCBI Taxonomy" id="2838518"/>
    <lineage>
        <taxon>Bacteria</taxon>
        <taxon>Bacillati</taxon>
        <taxon>Bacillota</taxon>
        <taxon>Clostridia</taxon>
        <taxon>Eubacteriales</taxon>
        <taxon>Butyricicoccaceae</taxon>
        <taxon>Butyricicoccus</taxon>
    </lineage>
</organism>
<dbReference type="AlphaFoldDB" id="A0A9D1PIS6"/>
<evidence type="ECO:0000256" key="2">
    <source>
        <dbReference type="ARBA" id="ARBA00022448"/>
    </source>
</evidence>
<dbReference type="InterPro" id="IPR039424">
    <property type="entry name" value="SBP_5"/>
</dbReference>
<sequence length="510" mass="56415">MRLIKRFVALTLSCVMLTGCTLTERLGSADSSQTDDIVQNENLANYFGLTYYAGENINPVSVKTDMNRVLVDALYEGMIYLDDNFKPQPMLCENWEGDGTTFRFYIKQGVTFWSGEPLTASDVVYTLKTAKRNTESIYNTRIADVESIYADGENTVVVTLGSANVNFPSLMDIPIFREGSEDLTFSDGTGAYKPVQENGVWHLEPYENWHGGKVSEFDRIDLVNTTRSDAVQHSFETGDISLMRTERIGTDSVTVSGSVDIYKLPTTDMHFLGFANNIEPFNIPAVRQAISLAIDRQGICSTQLQSFAEPAVLPVNPQPEGQSTSVDRTAAIETLAASGVADSNNDGILEYQSVNGRLTSFTTRILVNSENPFKVAAANQIAASLTAIGIKTSVEEVTFEEYQTRVLSGDFEMYYGEIRMTPDFDLRSLIMTGGALNYGRYSNAQTDQLVIDARADEANKTQLYTHFLAEMPIIPVAFAKDQVVVRSNLIKGFSPSPNWIFHGVGGWRKN</sequence>
<dbReference type="EMBL" id="DXIE01000035">
    <property type="protein sequence ID" value="HIV62420.1"/>
    <property type="molecule type" value="Genomic_DNA"/>
</dbReference>
<keyword evidence="3" id="KW-0732">Signal</keyword>